<comment type="similarity">
    <text evidence="1">In the C-terminal section; belongs to the class-I pyridoxal-phosphate-dependent aminotransferase family.</text>
</comment>
<accession>A0A1Z2SHV5</accession>
<protein>
    <submittedName>
        <fullName evidence="7">Transcriptional regulator</fullName>
    </submittedName>
</protein>
<evidence type="ECO:0000256" key="1">
    <source>
        <dbReference type="ARBA" id="ARBA00005384"/>
    </source>
</evidence>
<dbReference type="PROSITE" id="PS50949">
    <property type="entry name" value="HTH_GNTR"/>
    <property type="match status" value="1"/>
</dbReference>
<name>A0A1Z2SHV5_VIBGA</name>
<dbReference type="GO" id="GO:0003700">
    <property type="term" value="F:DNA-binding transcription factor activity"/>
    <property type="evidence" value="ECO:0007669"/>
    <property type="project" value="InterPro"/>
</dbReference>
<keyword evidence="3" id="KW-0805">Transcription regulation</keyword>
<dbReference type="SUPFAM" id="SSF46785">
    <property type="entry name" value="Winged helix' DNA-binding domain"/>
    <property type="match status" value="1"/>
</dbReference>
<sequence length="489" mass="55131">MTRVQLCGQIQFFRFKTVQWWSMSLYKTMASQFIREIEAGQLAEGSRLPSLRQLAKQQAVSMSTAVSCYQELESQGWIHARPQAGYYVSSQRNQHHTPAWAQFVSRVSQVRPRFTFPAKHNGPLGVSATFLDDIGQNALEQSFRRVNKRLLGKRLNQYPHPQGEPSLRYALSAHFAKLGFHINPDELVITSGCMPAIKMAVEACTQVGDAIAISSPCFSGILDLLGQMARQIVEIPSLDEGIDLDQLEQHLRQGSVKAGIFCTSHMNPQGITMSAQQKRRLAALANHYQVPIIEDDVYLELSYSEHTPLPAKSYDQDGYILWCGSISKSLSPSYRLGWCLPGRFTAAYVQQYTAAFFGVSLPIQLAVADFIESGHYAKQLKRRRNRLLNLKQAYFSFLSARLPDEVKISNPLGGMVLWLQVPYLNHTRFAALIEAYQIDIRLGELFSTLSLYHDCFRINIGFELTQDVEDELNRLIEAILQASDVSDSI</sequence>
<dbReference type="SMART" id="SM00345">
    <property type="entry name" value="HTH_GNTR"/>
    <property type="match status" value="1"/>
</dbReference>
<dbReference type="InterPro" id="IPR036390">
    <property type="entry name" value="WH_DNA-bd_sf"/>
</dbReference>
<organism evidence="7 8">
    <name type="scientific">Vibrio gazogenes</name>
    <dbReference type="NCBI Taxonomy" id="687"/>
    <lineage>
        <taxon>Bacteria</taxon>
        <taxon>Pseudomonadati</taxon>
        <taxon>Pseudomonadota</taxon>
        <taxon>Gammaproteobacteria</taxon>
        <taxon>Vibrionales</taxon>
        <taxon>Vibrionaceae</taxon>
        <taxon>Vibrio</taxon>
    </lineage>
</organism>
<dbReference type="Gene3D" id="1.10.10.10">
    <property type="entry name" value="Winged helix-like DNA-binding domain superfamily/Winged helix DNA-binding domain"/>
    <property type="match status" value="1"/>
</dbReference>
<evidence type="ECO:0000259" key="6">
    <source>
        <dbReference type="PROSITE" id="PS50949"/>
    </source>
</evidence>
<dbReference type="PANTHER" id="PTHR46577">
    <property type="entry name" value="HTH-TYPE TRANSCRIPTIONAL REGULATORY PROTEIN GABR"/>
    <property type="match status" value="1"/>
</dbReference>
<dbReference type="Proteomes" id="UP000196708">
    <property type="component" value="Chromosome 1"/>
</dbReference>
<dbReference type="CDD" id="cd07377">
    <property type="entry name" value="WHTH_GntR"/>
    <property type="match status" value="1"/>
</dbReference>
<evidence type="ECO:0000256" key="2">
    <source>
        <dbReference type="ARBA" id="ARBA00022898"/>
    </source>
</evidence>
<dbReference type="GO" id="GO:0030170">
    <property type="term" value="F:pyridoxal phosphate binding"/>
    <property type="evidence" value="ECO:0007669"/>
    <property type="project" value="InterPro"/>
</dbReference>
<dbReference type="Pfam" id="PF00155">
    <property type="entry name" value="Aminotran_1_2"/>
    <property type="match status" value="1"/>
</dbReference>
<feature type="domain" description="HTH gntR-type" evidence="6">
    <location>
        <begin position="23"/>
        <end position="91"/>
    </location>
</feature>
<dbReference type="InterPro" id="IPR051446">
    <property type="entry name" value="HTH_trans_reg/aminotransferase"/>
</dbReference>
<reference evidence="7 8" key="1">
    <citation type="submission" date="2016-12" db="EMBL/GenBank/DDBJ databases">
        <authorList>
            <person name="Song W.-J."/>
            <person name="Kurnit D.M."/>
        </authorList>
    </citation>
    <scope>NUCLEOTIDE SEQUENCE [LARGE SCALE GENOMIC DNA]</scope>
    <source>
        <strain evidence="7 8">ATCC 43942</strain>
    </source>
</reference>
<dbReference type="KEGG" id="vga:BSQ33_14415"/>
<proteinExistence type="inferred from homology"/>
<dbReference type="Pfam" id="PF00392">
    <property type="entry name" value="GntR"/>
    <property type="match status" value="1"/>
</dbReference>
<dbReference type="SUPFAM" id="SSF53383">
    <property type="entry name" value="PLP-dependent transferases"/>
    <property type="match status" value="1"/>
</dbReference>
<dbReference type="CDD" id="cd00609">
    <property type="entry name" value="AAT_like"/>
    <property type="match status" value="1"/>
</dbReference>
<evidence type="ECO:0000256" key="3">
    <source>
        <dbReference type="ARBA" id="ARBA00023015"/>
    </source>
</evidence>
<dbReference type="Gene3D" id="3.40.640.10">
    <property type="entry name" value="Type I PLP-dependent aspartate aminotransferase-like (Major domain)"/>
    <property type="match status" value="1"/>
</dbReference>
<dbReference type="InterPro" id="IPR015424">
    <property type="entry name" value="PyrdxlP-dep_Trfase"/>
</dbReference>
<evidence type="ECO:0000313" key="7">
    <source>
        <dbReference type="EMBL" id="ASA56764.1"/>
    </source>
</evidence>
<dbReference type="InterPro" id="IPR015421">
    <property type="entry name" value="PyrdxlP-dep_Trfase_major"/>
</dbReference>
<evidence type="ECO:0000256" key="5">
    <source>
        <dbReference type="ARBA" id="ARBA00023163"/>
    </source>
</evidence>
<dbReference type="OrthoDB" id="9804020at2"/>
<keyword evidence="5" id="KW-0804">Transcription</keyword>
<evidence type="ECO:0000256" key="4">
    <source>
        <dbReference type="ARBA" id="ARBA00023125"/>
    </source>
</evidence>
<keyword evidence="2" id="KW-0663">Pyridoxal phosphate</keyword>
<dbReference type="AlphaFoldDB" id="A0A1Z2SHV5"/>
<dbReference type="PANTHER" id="PTHR46577:SF2">
    <property type="entry name" value="TRANSCRIPTIONAL REGULATORY PROTEIN"/>
    <property type="match status" value="1"/>
</dbReference>
<keyword evidence="4" id="KW-0238">DNA-binding</keyword>
<dbReference type="GO" id="GO:0003677">
    <property type="term" value="F:DNA binding"/>
    <property type="evidence" value="ECO:0007669"/>
    <property type="project" value="UniProtKB-KW"/>
</dbReference>
<dbReference type="EMBL" id="CP018835">
    <property type="protein sequence ID" value="ASA56764.1"/>
    <property type="molecule type" value="Genomic_DNA"/>
</dbReference>
<dbReference type="InterPro" id="IPR036388">
    <property type="entry name" value="WH-like_DNA-bd_sf"/>
</dbReference>
<evidence type="ECO:0000313" key="8">
    <source>
        <dbReference type="Proteomes" id="UP000196708"/>
    </source>
</evidence>
<dbReference type="InterPro" id="IPR000524">
    <property type="entry name" value="Tscrpt_reg_HTH_GntR"/>
</dbReference>
<gene>
    <name evidence="7" type="ORF">BSQ33_14415</name>
</gene>
<dbReference type="InterPro" id="IPR004839">
    <property type="entry name" value="Aminotransferase_I/II_large"/>
</dbReference>